<organism evidence="2 3">
    <name type="scientific">Ranatra chinensis</name>
    <dbReference type="NCBI Taxonomy" id="642074"/>
    <lineage>
        <taxon>Eukaryota</taxon>
        <taxon>Metazoa</taxon>
        <taxon>Ecdysozoa</taxon>
        <taxon>Arthropoda</taxon>
        <taxon>Hexapoda</taxon>
        <taxon>Insecta</taxon>
        <taxon>Pterygota</taxon>
        <taxon>Neoptera</taxon>
        <taxon>Paraneoptera</taxon>
        <taxon>Hemiptera</taxon>
        <taxon>Heteroptera</taxon>
        <taxon>Panheteroptera</taxon>
        <taxon>Nepomorpha</taxon>
        <taxon>Nepidae</taxon>
        <taxon>Ranatrinae</taxon>
        <taxon>Ranatra</taxon>
    </lineage>
</organism>
<dbReference type="EMBL" id="JBFDAA010000005">
    <property type="protein sequence ID" value="KAL1132791.1"/>
    <property type="molecule type" value="Genomic_DNA"/>
</dbReference>
<evidence type="ECO:0000313" key="3">
    <source>
        <dbReference type="Proteomes" id="UP001558652"/>
    </source>
</evidence>
<gene>
    <name evidence="2" type="ORF">AAG570_010743</name>
</gene>
<feature type="region of interest" description="Disordered" evidence="1">
    <location>
        <begin position="97"/>
        <end position="119"/>
    </location>
</feature>
<reference evidence="2 3" key="1">
    <citation type="submission" date="2024-07" db="EMBL/GenBank/DDBJ databases">
        <title>Chromosome-level genome assembly of the water stick insect Ranatra chinensis (Heteroptera: Nepidae).</title>
        <authorList>
            <person name="Liu X."/>
        </authorList>
    </citation>
    <scope>NUCLEOTIDE SEQUENCE [LARGE SCALE GENOMIC DNA]</scope>
    <source>
        <strain evidence="2">Cailab_2021Rc</strain>
        <tissue evidence="2">Muscle</tissue>
    </source>
</reference>
<sequence length="119" mass="13554">MNRSSYVAEVAAIKPKWLQGLANMFYMAPPEETMYEHVEDVPHFYRQVLEGTDSDPNDRTKNPFSTVKQVVKVSTPVNRGTELFRFQLFLSLAVGSAEVGDQPEPVRTNELRARDDRPP</sequence>
<accession>A0ABD0YNG9</accession>
<evidence type="ECO:0000313" key="2">
    <source>
        <dbReference type="EMBL" id="KAL1132791.1"/>
    </source>
</evidence>
<proteinExistence type="predicted"/>
<feature type="compositionally biased region" description="Basic and acidic residues" evidence="1">
    <location>
        <begin position="107"/>
        <end position="119"/>
    </location>
</feature>
<name>A0ABD0YNG9_9HEMI</name>
<keyword evidence="3" id="KW-1185">Reference proteome</keyword>
<protein>
    <submittedName>
        <fullName evidence="2">Uncharacterized protein</fullName>
    </submittedName>
</protein>
<dbReference type="AlphaFoldDB" id="A0ABD0YNG9"/>
<evidence type="ECO:0000256" key="1">
    <source>
        <dbReference type="SAM" id="MobiDB-lite"/>
    </source>
</evidence>
<comment type="caution">
    <text evidence="2">The sequence shown here is derived from an EMBL/GenBank/DDBJ whole genome shotgun (WGS) entry which is preliminary data.</text>
</comment>
<dbReference type="Proteomes" id="UP001558652">
    <property type="component" value="Unassembled WGS sequence"/>
</dbReference>